<keyword evidence="2" id="KW-1185">Reference proteome</keyword>
<dbReference type="EMBL" id="JBDJPC010000011">
    <property type="protein sequence ID" value="KAL1489917.1"/>
    <property type="molecule type" value="Genomic_DNA"/>
</dbReference>
<gene>
    <name evidence="1" type="ORF">ABEB36_013843</name>
</gene>
<dbReference type="PANTHER" id="PTHR10773:SF19">
    <property type="match status" value="1"/>
</dbReference>
<reference evidence="1 2" key="1">
    <citation type="submission" date="2024-05" db="EMBL/GenBank/DDBJ databases">
        <title>Genetic variation in Jamaican populations of the coffee berry borer (Hypothenemus hampei).</title>
        <authorList>
            <person name="Errbii M."/>
            <person name="Myrie A."/>
        </authorList>
    </citation>
    <scope>NUCLEOTIDE SEQUENCE [LARGE SCALE GENOMIC DNA]</scope>
    <source>
        <strain evidence="1">JA-Hopewell-2020-01-JO</strain>
        <tissue evidence="1">Whole body</tissue>
    </source>
</reference>
<proteinExistence type="predicted"/>
<evidence type="ECO:0000313" key="2">
    <source>
        <dbReference type="Proteomes" id="UP001566132"/>
    </source>
</evidence>
<protein>
    <submittedName>
        <fullName evidence="1">Uncharacterized protein</fullName>
    </submittedName>
</protein>
<evidence type="ECO:0000313" key="1">
    <source>
        <dbReference type="EMBL" id="KAL1489917.1"/>
    </source>
</evidence>
<name>A0ABD1E7K4_HYPHA</name>
<comment type="caution">
    <text evidence="1">The sequence shown here is derived from an EMBL/GenBank/DDBJ whole genome shotgun (WGS) entry which is preliminary data.</text>
</comment>
<accession>A0ABD1E7K4</accession>
<dbReference type="PANTHER" id="PTHR10773">
    <property type="entry name" value="DNA-DIRECTED RNA POLYMERASES I, II, AND III SUBUNIT RPABC2"/>
    <property type="match status" value="1"/>
</dbReference>
<sequence>MEFHFEVFDGKSSDDFVPLQKENSSSNSGVEPIPITVDFTNNIDDNYNILDKEKKKTGRKKLEKGKECRIRKREPNNWEKNKRKILKIQGKPYVTIKGRRIPEKSLKDPCSCKNKCYEKFSDEKRQDIFREFYNLSQEAQNQFIANHVQEFLKKTERLRGNKKESRRTYSRYYLWLFEGP</sequence>
<organism evidence="1 2">
    <name type="scientific">Hypothenemus hampei</name>
    <name type="common">Coffee berry borer</name>
    <dbReference type="NCBI Taxonomy" id="57062"/>
    <lineage>
        <taxon>Eukaryota</taxon>
        <taxon>Metazoa</taxon>
        <taxon>Ecdysozoa</taxon>
        <taxon>Arthropoda</taxon>
        <taxon>Hexapoda</taxon>
        <taxon>Insecta</taxon>
        <taxon>Pterygota</taxon>
        <taxon>Neoptera</taxon>
        <taxon>Endopterygota</taxon>
        <taxon>Coleoptera</taxon>
        <taxon>Polyphaga</taxon>
        <taxon>Cucujiformia</taxon>
        <taxon>Curculionidae</taxon>
        <taxon>Scolytinae</taxon>
        <taxon>Hypothenemus</taxon>
    </lineage>
</organism>
<dbReference type="Proteomes" id="UP001566132">
    <property type="component" value="Unassembled WGS sequence"/>
</dbReference>
<dbReference type="AlphaFoldDB" id="A0ABD1E7K4"/>